<sequence length="248" mass="26732">MTVEPEPDRLLALLWRGTVTAPKRRGPVPSRSVDQLVRAAVELADQDGVRSLSVRALATAVGIAPMSVYTHVPDKDGLLVLMVDAVLGELPTGPWERWGWRRRVREVADAHRALLVAHPWLIDAEALNRPALGPGGIAAYEWELGALTPLGLDDLSTDHARTLVLSFVRAHARSEQNVARAVAASGMDDMQWWAVNGPLLEQVIDPTRYPLATRIGAAAGAAQGSAYDGDRAYEFSLARILDGIATAS</sequence>
<dbReference type="PROSITE" id="PS50977">
    <property type="entry name" value="HTH_TETR_2"/>
    <property type="match status" value="1"/>
</dbReference>
<keyword evidence="1" id="KW-0805">Transcription regulation</keyword>
<dbReference type="Proteomes" id="UP000199220">
    <property type="component" value="Unassembled WGS sequence"/>
</dbReference>
<organism evidence="6 7">
    <name type="scientific">Ruania alba</name>
    <dbReference type="NCBI Taxonomy" id="648782"/>
    <lineage>
        <taxon>Bacteria</taxon>
        <taxon>Bacillati</taxon>
        <taxon>Actinomycetota</taxon>
        <taxon>Actinomycetes</taxon>
        <taxon>Micrococcales</taxon>
        <taxon>Ruaniaceae</taxon>
        <taxon>Ruania</taxon>
    </lineage>
</organism>
<dbReference type="STRING" id="648782.SAMN04488554_0445"/>
<evidence type="ECO:0000256" key="2">
    <source>
        <dbReference type="ARBA" id="ARBA00023125"/>
    </source>
</evidence>
<feature type="domain" description="HTH tetR-type" evidence="5">
    <location>
        <begin position="30"/>
        <end position="90"/>
    </location>
</feature>
<feature type="DNA-binding region" description="H-T-H motif" evidence="4">
    <location>
        <begin position="53"/>
        <end position="72"/>
    </location>
</feature>
<dbReference type="SUPFAM" id="SSF46689">
    <property type="entry name" value="Homeodomain-like"/>
    <property type="match status" value="1"/>
</dbReference>
<dbReference type="InterPro" id="IPR009057">
    <property type="entry name" value="Homeodomain-like_sf"/>
</dbReference>
<dbReference type="InterPro" id="IPR036271">
    <property type="entry name" value="Tet_transcr_reg_TetR-rel_C_sf"/>
</dbReference>
<protein>
    <submittedName>
        <fullName evidence="6">DNA-binding transcriptional regulator, AcrR family</fullName>
    </submittedName>
</protein>
<reference evidence="7" key="1">
    <citation type="submission" date="2016-10" db="EMBL/GenBank/DDBJ databases">
        <authorList>
            <person name="Varghese N."/>
            <person name="Submissions S."/>
        </authorList>
    </citation>
    <scope>NUCLEOTIDE SEQUENCE [LARGE SCALE GENOMIC DNA]</scope>
    <source>
        <strain evidence="7">DSM 21368</strain>
    </source>
</reference>
<accession>A0A1H5CQZ0</accession>
<keyword evidence="2 4" id="KW-0238">DNA-binding</keyword>
<dbReference type="InterPro" id="IPR004111">
    <property type="entry name" value="Repressor_TetR_C"/>
</dbReference>
<dbReference type="RefSeq" id="WP_089771500.1">
    <property type="nucleotide sequence ID" value="NZ_FNTX01000001.1"/>
</dbReference>
<evidence type="ECO:0000313" key="7">
    <source>
        <dbReference type="Proteomes" id="UP000199220"/>
    </source>
</evidence>
<dbReference type="InterPro" id="IPR001647">
    <property type="entry name" value="HTH_TetR"/>
</dbReference>
<dbReference type="Gene3D" id="1.10.10.60">
    <property type="entry name" value="Homeodomain-like"/>
    <property type="match status" value="1"/>
</dbReference>
<dbReference type="EMBL" id="FNTX01000001">
    <property type="protein sequence ID" value="SED69087.1"/>
    <property type="molecule type" value="Genomic_DNA"/>
</dbReference>
<dbReference type="SUPFAM" id="SSF48498">
    <property type="entry name" value="Tetracyclin repressor-like, C-terminal domain"/>
    <property type="match status" value="1"/>
</dbReference>
<evidence type="ECO:0000256" key="4">
    <source>
        <dbReference type="PROSITE-ProRule" id="PRU00335"/>
    </source>
</evidence>
<dbReference type="Gene3D" id="1.10.357.10">
    <property type="entry name" value="Tetracycline Repressor, domain 2"/>
    <property type="match status" value="1"/>
</dbReference>
<dbReference type="AlphaFoldDB" id="A0A1H5CQZ0"/>
<evidence type="ECO:0000256" key="3">
    <source>
        <dbReference type="ARBA" id="ARBA00023163"/>
    </source>
</evidence>
<evidence type="ECO:0000313" key="6">
    <source>
        <dbReference type="EMBL" id="SED69087.1"/>
    </source>
</evidence>
<dbReference type="GO" id="GO:0003700">
    <property type="term" value="F:DNA-binding transcription factor activity"/>
    <property type="evidence" value="ECO:0007669"/>
    <property type="project" value="TreeGrafter"/>
</dbReference>
<dbReference type="GO" id="GO:0000976">
    <property type="term" value="F:transcription cis-regulatory region binding"/>
    <property type="evidence" value="ECO:0007669"/>
    <property type="project" value="TreeGrafter"/>
</dbReference>
<dbReference type="GO" id="GO:0045892">
    <property type="term" value="P:negative regulation of DNA-templated transcription"/>
    <property type="evidence" value="ECO:0007669"/>
    <property type="project" value="InterPro"/>
</dbReference>
<dbReference type="OrthoDB" id="2570341at2"/>
<evidence type="ECO:0000256" key="1">
    <source>
        <dbReference type="ARBA" id="ARBA00023015"/>
    </source>
</evidence>
<keyword evidence="7" id="KW-1185">Reference proteome</keyword>
<name>A0A1H5CQZ0_9MICO</name>
<dbReference type="Pfam" id="PF02909">
    <property type="entry name" value="TetR_C_1"/>
    <property type="match status" value="1"/>
</dbReference>
<dbReference type="PANTHER" id="PTHR30055:SF151">
    <property type="entry name" value="TRANSCRIPTIONAL REGULATORY PROTEIN"/>
    <property type="match status" value="1"/>
</dbReference>
<proteinExistence type="predicted"/>
<dbReference type="PANTHER" id="PTHR30055">
    <property type="entry name" value="HTH-TYPE TRANSCRIPTIONAL REGULATOR RUTR"/>
    <property type="match status" value="1"/>
</dbReference>
<dbReference type="InterPro" id="IPR050109">
    <property type="entry name" value="HTH-type_TetR-like_transc_reg"/>
</dbReference>
<keyword evidence="3" id="KW-0804">Transcription</keyword>
<dbReference type="Pfam" id="PF00440">
    <property type="entry name" value="TetR_N"/>
    <property type="match status" value="1"/>
</dbReference>
<gene>
    <name evidence="6" type="ORF">SAMN04488554_0445</name>
</gene>
<evidence type="ECO:0000259" key="5">
    <source>
        <dbReference type="PROSITE" id="PS50977"/>
    </source>
</evidence>